<feature type="transmembrane region" description="Helical" evidence="2">
    <location>
        <begin position="95"/>
        <end position="116"/>
    </location>
</feature>
<feature type="region of interest" description="Disordered" evidence="1">
    <location>
        <begin position="1"/>
        <end position="24"/>
    </location>
</feature>
<feature type="compositionally biased region" description="Basic and acidic residues" evidence="1">
    <location>
        <begin position="1"/>
        <end position="12"/>
    </location>
</feature>
<sequence length="117" mass="12433">MSFVKQETEESQQRAPETGPRPSGWVPLVTGAATVAMIGCPFLPEGLPAWLRFGPVYFVLPVAILAVVLGLLDLRHLRGPQDDGGTARRRARTGVVLGAVATMLPLVAVWFASALLG</sequence>
<evidence type="ECO:0000313" key="3">
    <source>
        <dbReference type="EMBL" id="MBP2038050.1"/>
    </source>
</evidence>
<dbReference type="Proteomes" id="UP001519310">
    <property type="component" value="Unassembled WGS sequence"/>
</dbReference>
<dbReference type="EMBL" id="JAGGLQ010000006">
    <property type="protein sequence ID" value="MBP2038050.1"/>
    <property type="molecule type" value="Genomic_DNA"/>
</dbReference>
<evidence type="ECO:0000256" key="1">
    <source>
        <dbReference type="SAM" id="MobiDB-lite"/>
    </source>
</evidence>
<reference evidence="3 4" key="1">
    <citation type="submission" date="2021-03" db="EMBL/GenBank/DDBJ databases">
        <title>Genomic Encyclopedia of Type Strains, Phase IV (KMG-IV): sequencing the most valuable type-strain genomes for metagenomic binning, comparative biology and taxonomic classification.</title>
        <authorList>
            <person name="Goeker M."/>
        </authorList>
    </citation>
    <scope>NUCLEOTIDE SEQUENCE [LARGE SCALE GENOMIC DNA]</scope>
    <source>
        <strain evidence="3 4">DSM 40526</strain>
    </source>
</reference>
<feature type="transmembrane region" description="Helical" evidence="2">
    <location>
        <begin position="56"/>
        <end position="74"/>
    </location>
</feature>
<evidence type="ECO:0000256" key="2">
    <source>
        <dbReference type="SAM" id="Phobius"/>
    </source>
</evidence>
<gene>
    <name evidence="3" type="ORF">J2Z77_003857</name>
</gene>
<feature type="transmembrane region" description="Helical" evidence="2">
    <location>
        <begin position="24"/>
        <end position="44"/>
    </location>
</feature>
<comment type="caution">
    <text evidence="3">The sequence shown here is derived from an EMBL/GenBank/DDBJ whole genome shotgun (WGS) entry which is preliminary data.</text>
</comment>
<dbReference type="RefSeq" id="WP_229920442.1">
    <property type="nucleotide sequence ID" value="NZ_BMVL01000006.1"/>
</dbReference>
<keyword evidence="2" id="KW-0812">Transmembrane</keyword>
<proteinExistence type="predicted"/>
<name>A0ABS4L7H1_STRAV</name>
<keyword evidence="2" id="KW-0472">Membrane</keyword>
<keyword evidence="2" id="KW-1133">Transmembrane helix</keyword>
<organism evidence="3 4">
    <name type="scientific">Streptomyces avidinii</name>
    <dbReference type="NCBI Taxonomy" id="1895"/>
    <lineage>
        <taxon>Bacteria</taxon>
        <taxon>Bacillati</taxon>
        <taxon>Actinomycetota</taxon>
        <taxon>Actinomycetes</taxon>
        <taxon>Kitasatosporales</taxon>
        <taxon>Streptomycetaceae</taxon>
        <taxon>Streptomyces</taxon>
    </lineage>
</organism>
<accession>A0ABS4L7H1</accession>
<keyword evidence="4" id="KW-1185">Reference proteome</keyword>
<evidence type="ECO:0000313" key="4">
    <source>
        <dbReference type="Proteomes" id="UP001519310"/>
    </source>
</evidence>
<protein>
    <submittedName>
        <fullName evidence="3">Lysylphosphatidylglycerol synthetase-like protein (DUF2156 family)</fullName>
    </submittedName>
</protein>